<dbReference type="RefSeq" id="WP_323253876.1">
    <property type="nucleotide sequence ID" value="NZ_JAYFUL010000075.1"/>
</dbReference>
<dbReference type="Proteomes" id="UP001304671">
    <property type="component" value="Unassembled WGS sequence"/>
</dbReference>
<protein>
    <recommendedName>
        <fullName evidence="3">beta-N-acetylhexosaminidase</fullName>
        <ecNumber evidence="3">3.2.1.52</ecNumber>
    </recommendedName>
</protein>
<evidence type="ECO:0000256" key="1">
    <source>
        <dbReference type="ARBA" id="ARBA00001231"/>
    </source>
</evidence>
<dbReference type="SUPFAM" id="SSF51445">
    <property type="entry name" value="(Trans)glycosidases"/>
    <property type="match status" value="1"/>
</dbReference>
<keyword evidence="5 6" id="KW-0326">Glycosidase</keyword>
<dbReference type="Gene3D" id="3.40.710.10">
    <property type="entry name" value="DD-peptidase/beta-lactamase superfamily"/>
    <property type="match status" value="1"/>
</dbReference>
<dbReference type="InterPro" id="IPR012338">
    <property type="entry name" value="Beta-lactam/transpept-like"/>
</dbReference>
<evidence type="ECO:0000256" key="2">
    <source>
        <dbReference type="ARBA" id="ARBA00005336"/>
    </source>
</evidence>
<dbReference type="PANTHER" id="PTHR30480:SF13">
    <property type="entry name" value="BETA-HEXOSAMINIDASE"/>
    <property type="match status" value="1"/>
</dbReference>
<keyword evidence="11" id="KW-1185">Reference proteome</keyword>
<dbReference type="GO" id="GO:0016787">
    <property type="term" value="F:hydrolase activity"/>
    <property type="evidence" value="ECO:0007669"/>
    <property type="project" value="UniProtKB-KW"/>
</dbReference>
<feature type="domain" description="Beta-lactamase-related" evidence="7">
    <location>
        <begin position="635"/>
        <end position="991"/>
    </location>
</feature>
<dbReference type="InterPro" id="IPR019800">
    <property type="entry name" value="Glyco_hydro_3_AS"/>
</dbReference>
<evidence type="ECO:0000256" key="3">
    <source>
        <dbReference type="ARBA" id="ARBA00012663"/>
    </source>
</evidence>
<dbReference type="InterPro" id="IPR036881">
    <property type="entry name" value="Glyco_hydro_3_C_sf"/>
</dbReference>
<sequence>MYKQFSWFSITLILLWFVLKLPLIGALNNSFLYPLTAKKEATITKQFVKKQRVLNPTKFINNSQLLENQWVDSVFATMENDQKIGQFFMVAVNPTYGEAHFKKLESLIQNNYIGGLIFFQGDPTAYTNLNNRFQSTTKIPLLIGIDGEWGLAMRVNATMAFPKQITLGAIQDNSLIYNMGTEIARQCKRLGIHLNFAPVVDINSNPQNPIIGFRSFGEIPENVAAKSSAYMKGMQNNQLLACAKHFPGHGDTHTDSHFTLPQVSYGFERMHNIELVPFKQLIDDSIKSMIVGHLQIPFYDWRPATLSQSIITNLLKKEMGFKGLVITDALNMKGVRNGQGASSAEIDLQAFVAGNDILLYSENIPEGINKIKDAIQSGLIKQTDIDSRVKKILHAKYWVGLNQFKYIEANNLYQDLHTPQAQQIKQELFDNAITVVKDTRKLLPLAPDNNKLVSVSLDIATNNRFQQALSAVVPMAQYASVAKNDEGLFNEVLKNVDSTHTVILSVHNINKKSASRLDLNYGVQDFIKRLEKKTPNIVVCVFGNPYSLKFFPEVSNLVCGYEDDEAAYSAMAKVLFGQIPATGKLPVSVENLYIAGDGITLRKQGQLEKASPESVGMSSDVLKGIDPIIVSSINQKVFPGCQVLVARKGKIILNKNYGQLGYEPNSPPVTNQTVYDLASVTKVSATLQAVMYLYDQKKINLDEKIVTYLPELRGTNKENMTIRNILWHQAGLVAYIPFWERTRIPLGWKKEFYSTTQSLDYPLQVADDMYAKTAIRDSVWKWVIKSPLINKHDRDGSFSYVYSDLGFMIMQHIVERILGQGLDVFTSSYLYEPLGMKTTGFNPLKRIEKAKIAPTENDRLFRERNLQGTVQDQTAAMLGGVSGHAGVFSSASDLVKLFEMNLEKGSINNLIFYNEETINTFTNSVSPKGERALGWDKLPADGESNYISASVSPNSYGHSGYTGTLVWVDPEKELVFIFLSNRVHPSVSNNKINALKVRRKVMDVVYRSIEDVK</sequence>
<evidence type="ECO:0000259" key="8">
    <source>
        <dbReference type="Pfam" id="PF00933"/>
    </source>
</evidence>
<gene>
    <name evidence="10" type="ORF">VB264_24220</name>
</gene>
<evidence type="ECO:0000256" key="6">
    <source>
        <dbReference type="RuleBase" id="RU361161"/>
    </source>
</evidence>
<dbReference type="PANTHER" id="PTHR30480">
    <property type="entry name" value="BETA-HEXOSAMINIDASE-RELATED"/>
    <property type="match status" value="1"/>
</dbReference>
<dbReference type="InterPro" id="IPR050226">
    <property type="entry name" value="NagZ_Beta-hexosaminidase"/>
</dbReference>
<evidence type="ECO:0000256" key="5">
    <source>
        <dbReference type="ARBA" id="ARBA00023295"/>
    </source>
</evidence>
<dbReference type="InterPro" id="IPR017853">
    <property type="entry name" value="GH"/>
</dbReference>
<dbReference type="Pfam" id="PF00144">
    <property type="entry name" value="Beta-lactamase"/>
    <property type="match status" value="1"/>
</dbReference>
<dbReference type="EMBL" id="JAYFUL010000075">
    <property type="protein sequence ID" value="MEA5260926.1"/>
    <property type="molecule type" value="Genomic_DNA"/>
</dbReference>
<dbReference type="Gene3D" id="3.40.50.1700">
    <property type="entry name" value="Glycoside hydrolase family 3 C-terminal domain"/>
    <property type="match status" value="1"/>
</dbReference>
<comment type="catalytic activity">
    <reaction evidence="1">
        <text>Hydrolysis of terminal non-reducing N-acetyl-D-hexosamine residues in N-acetyl-beta-D-hexosaminides.</text>
        <dbReference type="EC" id="3.2.1.52"/>
    </reaction>
</comment>
<dbReference type="Pfam" id="PF01915">
    <property type="entry name" value="Glyco_hydro_3_C"/>
    <property type="match status" value="1"/>
</dbReference>
<dbReference type="InterPro" id="IPR001466">
    <property type="entry name" value="Beta-lactam-related"/>
</dbReference>
<dbReference type="SUPFAM" id="SSF52279">
    <property type="entry name" value="Beta-D-glucan exohydrolase, C-terminal domain"/>
    <property type="match status" value="1"/>
</dbReference>
<accession>A0ABU5QUZ9</accession>
<feature type="domain" description="Glycoside hydrolase family 3 C-terminal" evidence="9">
    <location>
        <begin position="434"/>
        <end position="590"/>
    </location>
</feature>
<keyword evidence="4 6" id="KW-0378">Hydrolase</keyword>
<evidence type="ECO:0000313" key="11">
    <source>
        <dbReference type="Proteomes" id="UP001304671"/>
    </source>
</evidence>
<evidence type="ECO:0000259" key="9">
    <source>
        <dbReference type="Pfam" id="PF01915"/>
    </source>
</evidence>
<dbReference type="InterPro" id="IPR002772">
    <property type="entry name" value="Glyco_hydro_3_C"/>
</dbReference>
<dbReference type="EC" id="3.2.1.52" evidence="3"/>
<reference evidence="10 11" key="1">
    <citation type="submission" date="2023-12" db="EMBL/GenBank/DDBJ databases">
        <title>Novel species of the genus Arcicella isolated from rivers.</title>
        <authorList>
            <person name="Lu H."/>
        </authorList>
    </citation>
    <scope>NUCLEOTIDE SEQUENCE [LARGE SCALE GENOMIC DNA]</scope>
    <source>
        <strain evidence="10 11">LMG 21963</strain>
    </source>
</reference>
<feature type="domain" description="Glycoside hydrolase family 3 N-terminal" evidence="8">
    <location>
        <begin position="81"/>
        <end position="394"/>
    </location>
</feature>
<name>A0ABU5QUZ9_9BACT</name>
<dbReference type="InterPro" id="IPR001764">
    <property type="entry name" value="Glyco_hydro_3_N"/>
</dbReference>
<proteinExistence type="inferred from homology"/>
<evidence type="ECO:0000313" key="10">
    <source>
        <dbReference type="EMBL" id="MEA5260926.1"/>
    </source>
</evidence>
<comment type="caution">
    <text evidence="10">The sequence shown here is derived from an EMBL/GenBank/DDBJ whole genome shotgun (WGS) entry which is preliminary data.</text>
</comment>
<dbReference type="InterPro" id="IPR036962">
    <property type="entry name" value="Glyco_hydro_3_N_sf"/>
</dbReference>
<dbReference type="Pfam" id="PF00933">
    <property type="entry name" value="Glyco_hydro_3"/>
    <property type="match status" value="1"/>
</dbReference>
<dbReference type="Gene3D" id="3.20.20.300">
    <property type="entry name" value="Glycoside hydrolase, family 3, N-terminal domain"/>
    <property type="match status" value="1"/>
</dbReference>
<dbReference type="PROSITE" id="PS00775">
    <property type="entry name" value="GLYCOSYL_HYDROL_F3"/>
    <property type="match status" value="1"/>
</dbReference>
<dbReference type="PRINTS" id="PR00133">
    <property type="entry name" value="GLHYDRLASE3"/>
</dbReference>
<comment type="similarity">
    <text evidence="2 6">Belongs to the glycosyl hydrolase 3 family.</text>
</comment>
<dbReference type="SUPFAM" id="SSF56601">
    <property type="entry name" value="beta-lactamase/transpeptidase-like"/>
    <property type="match status" value="1"/>
</dbReference>
<evidence type="ECO:0000256" key="4">
    <source>
        <dbReference type="ARBA" id="ARBA00022801"/>
    </source>
</evidence>
<organism evidence="10 11">
    <name type="scientific">Arcicella aquatica</name>
    <dbReference type="NCBI Taxonomy" id="217141"/>
    <lineage>
        <taxon>Bacteria</taxon>
        <taxon>Pseudomonadati</taxon>
        <taxon>Bacteroidota</taxon>
        <taxon>Cytophagia</taxon>
        <taxon>Cytophagales</taxon>
        <taxon>Flectobacillaceae</taxon>
        <taxon>Arcicella</taxon>
    </lineage>
</organism>
<evidence type="ECO:0000259" key="7">
    <source>
        <dbReference type="Pfam" id="PF00144"/>
    </source>
</evidence>